<dbReference type="RefSeq" id="WP_264849186.1">
    <property type="nucleotide sequence ID" value="NZ_BRXR01000001.1"/>
</dbReference>
<dbReference type="Pfam" id="PF11208">
    <property type="entry name" value="DUF2992"/>
    <property type="match status" value="1"/>
</dbReference>
<feature type="compositionally biased region" description="Basic residues" evidence="1">
    <location>
        <begin position="131"/>
        <end position="140"/>
    </location>
</feature>
<feature type="compositionally biased region" description="Basic and acidic residues" evidence="1">
    <location>
        <begin position="114"/>
        <end position="130"/>
    </location>
</feature>
<protein>
    <recommendedName>
        <fullName evidence="4">DUF2992 family protein</fullName>
    </recommendedName>
</protein>
<organism evidence="2 3">
    <name type="scientific">Clostridium omnivorum</name>
    <dbReference type="NCBI Taxonomy" id="1604902"/>
    <lineage>
        <taxon>Bacteria</taxon>
        <taxon>Bacillati</taxon>
        <taxon>Bacillota</taxon>
        <taxon>Clostridia</taxon>
        <taxon>Eubacteriales</taxon>
        <taxon>Clostridiaceae</taxon>
        <taxon>Clostridium</taxon>
    </lineage>
</organism>
<dbReference type="PIRSF" id="PIRSF021328">
    <property type="entry name" value="UCP021328"/>
    <property type="match status" value="1"/>
</dbReference>
<comment type="caution">
    <text evidence="2">The sequence shown here is derived from an EMBL/GenBank/DDBJ whole genome shotgun (WGS) entry which is preliminary data.</text>
</comment>
<proteinExistence type="predicted"/>
<evidence type="ECO:0008006" key="4">
    <source>
        <dbReference type="Google" id="ProtNLM"/>
    </source>
</evidence>
<gene>
    <name evidence="2" type="ORF">bsdE14_13220</name>
</gene>
<evidence type="ECO:0000313" key="2">
    <source>
        <dbReference type="EMBL" id="GLC29912.1"/>
    </source>
</evidence>
<reference evidence="2 3" key="1">
    <citation type="journal article" date="2024" name="Int. J. Syst. Evol. Microbiol.">
        <title>Clostridium omnivorum sp. nov., isolated from anoxic soil under the treatment of reductive soil disinfestation.</title>
        <authorList>
            <person name="Ueki A."/>
            <person name="Tonouchi A."/>
            <person name="Kaku N."/>
            <person name="Honma S."/>
            <person name="Ueki K."/>
        </authorList>
    </citation>
    <scope>NUCLEOTIDE SEQUENCE [LARGE SCALE GENOMIC DNA]</scope>
    <source>
        <strain evidence="2 3">E14</strain>
    </source>
</reference>
<evidence type="ECO:0000256" key="1">
    <source>
        <dbReference type="SAM" id="MobiDB-lite"/>
    </source>
</evidence>
<accession>A0ABQ5N3X5</accession>
<sequence>MNNIASIKLTVFFEEPFWVGVFERCYGDKLEVAKITFGEEPKDFQVYEVVNSKYYCISFSRASLKVEGSDKKENPKRIQRKIKNEVKSAGIGTKAQTAMKLEMEAKKLERKKASKEIAEEEKRKKYEQKQQKKKEKHRGH</sequence>
<feature type="region of interest" description="Disordered" evidence="1">
    <location>
        <begin position="106"/>
        <end position="140"/>
    </location>
</feature>
<keyword evidence="3" id="KW-1185">Reference proteome</keyword>
<name>A0ABQ5N3X5_9CLOT</name>
<dbReference type="InterPro" id="IPR016787">
    <property type="entry name" value="UCP021328"/>
</dbReference>
<dbReference type="Proteomes" id="UP001208567">
    <property type="component" value="Unassembled WGS sequence"/>
</dbReference>
<evidence type="ECO:0000313" key="3">
    <source>
        <dbReference type="Proteomes" id="UP001208567"/>
    </source>
</evidence>
<dbReference type="EMBL" id="BRXR01000001">
    <property type="protein sequence ID" value="GLC29912.1"/>
    <property type="molecule type" value="Genomic_DNA"/>
</dbReference>